<dbReference type="AlphaFoldDB" id="A0A929A013"/>
<organism evidence="1 2">
    <name type="scientific">Leptolyngbya cf. ectocarpi LEGE 11479</name>
    <dbReference type="NCBI Taxonomy" id="1828722"/>
    <lineage>
        <taxon>Bacteria</taxon>
        <taxon>Bacillati</taxon>
        <taxon>Cyanobacteriota</taxon>
        <taxon>Cyanophyceae</taxon>
        <taxon>Leptolyngbyales</taxon>
        <taxon>Leptolyngbyaceae</taxon>
        <taxon>Leptolyngbya group</taxon>
        <taxon>Leptolyngbya</taxon>
    </lineage>
</organism>
<comment type="caution">
    <text evidence="1">The sequence shown here is derived from an EMBL/GenBank/DDBJ whole genome shotgun (WGS) entry which is preliminary data.</text>
</comment>
<keyword evidence="1" id="KW-0540">Nuclease</keyword>
<sequence length="67" mass="7863">HFRQQWIRLQDATAIFGQRKKDVLDLLIKAGLEHKLSKRQQQPLFRRGDVEDVFYAQNGEQLSVLGK</sequence>
<keyword evidence="1" id="KW-0269">Exonuclease</keyword>
<name>A0A929A013_LEPEC</name>
<keyword evidence="2" id="KW-1185">Reference proteome</keyword>
<dbReference type="GO" id="GO:0004527">
    <property type="term" value="F:exonuclease activity"/>
    <property type="evidence" value="ECO:0007669"/>
    <property type="project" value="UniProtKB-KW"/>
</dbReference>
<dbReference type="EMBL" id="JADEXP010000493">
    <property type="protein sequence ID" value="MBE9070664.1"/>
    <property type="molecule type" value="Genomic_DNA"/>
</dbReference>
<proteinExistence type="predicted"/>
<keyword evidence="1" id="KW-0378">Hydrolase</keyword>
<dbReference type="Proteomes" id="UP000615026">
    <property type="component" value="Unassembled WGS sequence"/>
</dbReference>
<evidence type="ECO:0000313" key="1">
    <source>
        <dbReference type="EMBL" id="MBE9070664.1"/>
    </source>
</evidence>
<evidence type="ECO:0000313" key="2">
    <source>
        <dbReference type="Proteomes" id="UP000615026"/>
    </source>
</evidence>
<accession>A0A929A013</accession>
<protein>
    <submittedName>
        <fullName evidence="1">3'-5' exonuclease</fullName>
    </submittedName>
</protein>
<gene>
    <name evidence="1" type="ORF">IQ260_28900</name>
</gene>
<feature type="non-terminal residue" evidence="1">
    <location>
        <position position="1"/>
    </location>
</feature>
<reference evidence="1" key="1">
    <citation type="submission" date="2020-10" db="EMBL/GenBank/DDBJ databases">
        <authorList>
            <person name="Castelo-Branco R."/>
            <person name="Eusebio N."/>
            <person name="Adriana R."/>
            <person name="Vieira A."/>
            <person name="Brugerolle De Fraissinette N."/>
            <person name="Rezende De Castro R."/>
            <person name="Schneider M.P."/>
            <person name="Vasconcelos V."/>
            <person name="Leao P.N."/>
        </authorList>
    </citation>
    <scope>NUCLEOTIDE SEQUENCE</scope>
    <source>
        <strain evidence="1">LEGE 11479</strain>
    </source>
</reference>